<proteinExistence type="predicted"/>
<dbReference type="Proteomes" id="UP000094094">
    <property type="component" value="Chromosome"/>
</dbReference>
<organism evidence="2 3">
    <name type="scientific">Streptomyces lydicus</name>
    <dbReference type="NCBI Taxonomy" id="47763"/>
    <lineage>
        <taxon>Bacteria</taxon>
        <taxon>Bacillati</taxon>
        <taxon>Actinomycetota</taxon>
        <taxon>Actinomycetes</taxon>
        <taxon>Kitasatosporales</taxon>
        <taxon>Streptomycetaceae</taxon>
        <taxon>Streptomyces</taxon>
    </lineage>
</organism>
<dbReference type="OrthoDB" id="4335111at2"/>
<dbReference type="EMBL" id="CP017157">
    <property type="protein sequence ID" value="AOP44943.1"/>
    <property type="molecule type" value="Genomic_DNA"/>
</dbReference>
<sequence>MPGETGGFEFSGELMRTLQSWQDRLGDVKKECGEVAHSLRGTAGNYEQNDEQTANAFRPAAGSAASVRPAKQSAARYDSPFG</sequence>
<name>A0A1D7VDW4_9ACTN</name>
<gene>
    <name evidence="2" type="ORF">SL103_00560</name>
</gene>
<dbReference type="KEGG" id="slc:SL103_00560"/>
<feature type="region of interest" description="Disordered" evidence="1">
    <location>
        <begin position="59"/>
        <end position="82"/>
    </location>
</feature>
<dbReference type="AlphaFoldDB" id="A0A1D7VDW4"/>
<reference evidence="2 3" key="1">
    <citation type="submission" date="2016-09" db="EMBL/GenBank/DDBJ databases">
        <title>Complete genome sequencing of Streptomyces lydicus 103 and metabolic pathways analysis of antibiotic biosynthesis.</title>
        <authorList>
            <person name="Jia N."/>
            <person name="Ding M.-Z."/>
            <person name="Gao F."/>
            <person name="Yuan Y.-J."/>
        </authorList>
    </citation>
    <scope>NUCLEOTIDE SEQUENCE [LARGE SCALE GENOMIC DNA]</scope>
    <source>
        <strain evidence="2 3">103</strain>
    </source>
</reference>
<evidence type="ECO:0000313" key="2">
    <source>
        <dbReference type="EMBL" id="AOP44943.1"/>
    </source>
</evidence>
<protein>
    <submittedName>
        <fullName evidence="2">Uncharacterized protein</fullName>
    </submittedName>
</protein>
<dbReference type="Gene3D" id="1.10.287.1060">
    <property type="entry name" value="ESAT-6-like"/>
    <property type="match status" value="1"/>
</dbReference>
<evidence type="ECO:0000313" key="3">
    <source>
        <dbReference type="Proteomes" id="UP000094094"/>
    </source>
</evidence>
<evidence type="ECO:0000256" key="1">
    <source>
        <dbReference type="SAM" id="MobiDB-lite"/>
    </source>
</evidence>
<keyword evidence="3" id="KW-1185">Reference proteome</keyword>
<accession>A0A1D7VDW4</accession>